<keyword evidence="1" id="KW-0812">Transmembrane</keyword>
<name>A0ABQ1ML61_9SPHI</name>
<feature type="transmembrane region" description="Helical" evidence="1">
    <location>
        <begin position="12"/>
        <end position="30"/>
    </location>
</feature>
<dbReference type="Proteomes" id="UP000597338">
    <property type="component" value="Unassembled WGS sequence"/>
</dbReference>
<dbReference type="PANTHER" id="PTHR30535:SF4">
    <property type="entry name" value="HEMIN-BINDING PERIPLASMIC PROTEIN HMUT"/>
    <property type="match status" value="1"/>
</dbReference>
<organism evidence="3 4">
    <name type="scientific">Parapedobacter defluvii</name>
    <dbReference type="NCBI Taxonomy" id="2045106"/>
    <lineage>
        <taxon>Bacteria</taxon>
        <taxon>Pseudomonadati</taxon>
        <taxon>Bacteroidota</taxon>
        <taxon>Sphingobacteriia</taxon>
        <taxon>Sphingobacteriales</taxon>
        <taxon>Sphingobacteriaceae</taxon>
        <taxon>Parapedobacter</taxon>
    </lineage>
</organism>
<dbReference type="Pfam" id="PF01497">
    <property type="entry name" value="Peripla_BP_2"/>
    <property type="match status" value="1"/>
</dbReference>
<dbReference type="InterPro" id="IPR002491">
    <property type="entry name" value="ABC_transptr_periplasmic_BD"/>
</dbReference>
<evidence type="ECO:0000313" key="3">
    <source>
        <dbReference type="EMBL" id="GGC42338.1"/>
    </source>
</evidence>
<keyword evidence="1" id="KW-1133">Transmembrane helix</keyword>
<reference evidence="4" key="1">
    <citation type="journal article" date="2019" name="Int. J. Syst. Evol. Microbiol.">
        <title>The Global Catalogue of Microorganisms (GCM) 10K type strain sequencing project: providing services to taxonomists for standard genome sequencing and annotation.</title>
        <authorList>
            <consortium name="The Broad Institute Genomics Platform"/>
            <consortium name="The Broad Institute Genome Sequencing Center for Infectious Disease"/>
            <person name="Wu L."/>
            <person name="Ma J."/>
        </authorList>
    </citation>
    <scope>NUCLEOTIDE SEQUENCE [LARGE SCALE GENOMIC DNA]</scope>
    <source>
        <strain evidence="4">CGMCC 1.15342</strain>
    </source>
</reference>
<dbReference type="SUPFAM" id="SSF53807">
    <property type="entry name" value="Helical backbone' metal receptor"/>
    <property type="match status" value="1"/>
</dbReference>
<dbReference type="PROSITE" id="PS50983">
    <property type="entry name" value="FE_B12_PBP"/>
    <property type="match status" value="1"/>
</dbReference>
<evidence type="ECO:0000259" key="2">
    <source>
        <dbReference type="PROSITE" id="PS50983"/>
    </source>
</evidence>
<feature type="domain" description="Fe/B12 periplasmic-binding" evidence="2">
    <location>
        <begin position="41"/>
        <end position="293"/>
    </location>
</feature>
<accession>A0ABQ1ML61</accession>
<evidence type="ECO:0000313" key="4">
    <source>
        <dbReference type="Proteomes" id="UP000597338"/>
    </source>
</evidence>
<gene>
    <name evidence="3" type="ORF">GCM10011386_38140</name>
</gene>
<sequence length="293" mass="31136">MHIDTYMNTNVLIAGVIFFAVAFMACNISHTTESGLSDSTKIVSTNGTLSEILVGLGFEDNIVGVDVASTYPARLQQKPKIGHNRDISAEGVLALDPDLVVGISDVVKPQVAEQIQATGTKFLLFEHEYSKEGAKRLIRTVADSLGQAAKGDSLLRELEADLAHVDSLTANAQGKPKVLFIYARGTGTMMVAGQRTQLDEIIQLAGGINAVQGFEDFKPLTSEAVIAANPDVILLFDSGLSSLGGIDGLLQVQGISETNAGKNRKVVEMDGQFLTGFGPRLGKAVIELAEKIH</sequence>
<protein>
    <recommendedName>
        <fullName evidence="2">Fe/B12 periplasmic-binding domain-containing protein</fullName>
    </recommendedName>
</protein>
<dbReference type="InterPro" id="IPR050902">
    <property type="entry name" value="ABC_Transporter_SBP"/>
</dbReference>
<dbReference type="Gene3D" id="3.40.50.1980">
    <property type="entry name" value="Nitrogenase molybdenum iron protein domain"/>
    <property type="match status" value="2"/>
</dbReference>
<proteinExistence type="predicted"/>
<comment type="caution">
    <text evidence="3">The sequence shown here is derived from an EMBL/GenBank/DDBJ whole genome shotgun (WGS) entry which is preliminary data.</text>
</comment>
<keyword evidence="4" id="KW-1185">Reference proteome</keyword>
<dbReference type="EMBL" id="BMIK01000018">
    <property type="protein sequence ID" value="GGC42338.1"/>
    <property type="molecule type" value="Genomic_DNA"/>
</dbReference>
<keyword evidence="1" id="KW-0472">Membrane</keyword>
<evidence type="ECO:0000256" key="1">
    <source>
        <dbReference type="SAM" id="Phobius"/>
    </source>
</evidence>
<dbReference type="PANTHER" id="PTHR30535">
    <property type="entry name" value="VITAMIN B12-BINDING PROTEIN"/>
    <property type="match status" value="1"/>
</dbReference>